<sequence length="197" mass="21504">MDTDRADEALGQRIRHLRKARGLSLKEVAGKAGFSIGLISQIERGISSPSVKVLTRIANALQVNVGSLFDDGADHDEVEGNGIVVRRKDRRAVRFRGTGISKELLTPQAADSELDIFMMQIEPDGTSGDESYMHDGVEAGIVLEGAIWLTVDGEELHLREGDGFRFASQRPHSFRGGARGLSRVLWVNARRLQGGGR</sequence>
<dbReference type="InterPro" id="IPR050807">
    <property type="entry name" value="TransReg_Diox_bact_type"/>
</dbReference>
<comment type="caution">
    <text evidence="3">The sequence shown here is derived from an EMBL/GenBank/DDBJ whole genome shotgun (WGS) entry which is preliminary data.</text>
</comment>
<feature type="domain" description="HTH cro/C1-type" evidence="2">
    <location>
        <begin position="14"/>
        <end position="68"/>
    </location>
</feature>
<evidence type="ECO:0000259" key="2">
    <source>
        <dbReference type="PROSITE" id="PS50943"/>
    </source>
</evidence>
<dbReference type="CDD" id="cd00093">
    <property type="entry name" value="HTH_XRE"/>
    <property type="match status" value="1"/>
</dbReference>
<dbReference type="Pfam" id="PF07883">
    <property type="entry name" value="Cupin_2"/>
    <property type="match status" value="1"/>
</dbReference>
<dbReference type="PROSITE" id="PS50943">
    <property type="entry name" value="HTH_CROC1"/>
    <property type="match status" value="1"/>
</dbReference>
<keyword evidence="4" id="KW-1185">Reference proteome</keyword>
<keyword evidence="1" id="KW-0238">DNA-binding</keyword>
<gene>
    <name evidence="3" type="ORF">PZ740_10570</name>
</gene>
<dbReference type="InterPro" id="IPR013096">
    <property type="entry name" value="Cupin_2"/>
</dbReference>
<dbReference type="InterPro" id="IPR001387">
    <property type="entry name" value="Cro/C1-type_HTH"/>
</dbReference>
<name>A0AAP4D5A9_9PROT</name>
<dbReference type="PANTHER" id="PTHR46797">
    <property type="entry name" value="HTH-TYPE TRANSCRIPTIONAL REGULATOR"/>
    <property type="match status" value="1"/>
</dbReference>
<proteinExistence type="predicted"/>
<evidence type="ECO:0000256" key="1">
    <source>
        <dbReference type="ARBA" id="ARBA00023125"/>
    </source>
</evidence>
<dbReference type="InterPro" id="IPR014710">
    <property type="entry name" value="RmlC-like_jellyroll"/>
</dbReference>
<dbReference type="EMBL" id="JARGEQ010000095">
    <property type="protein sequence ID" value="MDF1586822.1"/>
    <property type="molecule type" value="Genomic_DNA"/>
</dbReference>
<dbReference type="Gene3D" id="1.10.260.40">
    <property type="entry name" value="lambda repressor-like DNA-binding domains"/>
    <property type="match status" value="1"/>
</dbReference>
<dbReference type="GO" id="GO:0005829">
    <property type="term" value="C:cytosol"/>
    <property type="evidence" value="ECO:0007669"/>
    <property type="project" value="TreeGrafter"/>
</dbReference>
<dbReference type="SUPFAM" id="SSF51182">
    <property type="entry name" value="RmlC-like cupins"/>
    <property type="match status" value="1"/>
</dbReference>
<dbReference type="GO" id="GO:0003677">
    <property type="term" value="F:DNA binding"/>
    <property type="evidence" value="ECO:0007669"/>
    <property type="project" value="UniProtKB-KW"/>
</dbReference>
<dbReference type="SMART" id="SM00530">
    <property type="entry name" value="HTH_XRE"/>
    <property type="match status" value="1"/>
</dbReference>
<dbReference type="GO" id="GO:0003700">
    <property type="term" value="F:DNA-binding transcription factor activity"/>
    <property type="evidence" value="ECO:0007669"/>
    <property type="project" value="TreeGrafter"/>
</dbReference>
<evidence type="ECO:0000313" key="3">
    <source>
        <dbReference type="EMBL" id="MDF1586822.1"/>
    </source>
</evidence>
<dbReference type="SUPFAM" id="SSF47413">
    <property type="entry name" value="lambda repressor-like DNA-binding domains"/>
    <property type="match status" value="1"/>
</dbReference>
<dbReference type="PANTHER" id="PTHR46797:SF2">
    <property type="entry name" value="TRANSCRIPTIONAL REGULATOR"/>
    <property type="match status" value="1"/>
</dbReference>
<dbReference type="AlphaFoldDB" id="A0AAP4D5A9"/>
<dbReference type="InterPro" id="IPR010982">
    <property type="entry name" value="Lambda_DNA-bd_dom_sf"/>
</dbReference>
<organism evidence="3 4">
    <name type="scientific">Marinimicrococcus flavescens</name>
    <dbReference type="NCBI Taxonomy" id="3031815"/>
    <lineage>
        <taxon>Bacteria</taxon>
        <taxon>Pseudomonadati</taxon>
        <taxon>Pseudomonadota</taxon>
        <taxon>Alphaproteobacteria</taxon>
        <taxon>Geminicoccales</taxon>
        <taxon>Geminicoccaceae</taxon>
        <taxon>Marinimicrococcus</taxon>
    </lineage>
</organism>
<protein>
    <submittedName>
        <fullName evidence="3">Helix-turn-helix domain-containing protein</fullName>
    </submittedName>
</protein>
<dbReference type="InterPro" id="IPR011051">
    <property type="entry name" value="RmlC_Cupin_sf"/>
</dbReference>
<accession>A0AAP4D5A9</accession>
<dbReference type="CDD" id="cd02209">
    <property type="entry name" value="cupin_XRE_C"/>
    <property type="match status" value="1"/>
</dbReference>
<dbReference type="Proteomes" id="UP001301140">
    <property type="component" value="Unassembled WGS sequence"/>
</dbReference>
<dbReference type="Gene3D" id="2.60.120.10">
    <property type="entry name" value="Jelly Rolls"/>
    <property type="match status" value="1"/>
</dbReference>
<dbReference type="RefSeq" id="WP_327789242.1">
    <property type="nucleotide sequence ID" value="NZ_JARGEQ010000095.1"/>
</dbReference>
<reference evidence="3 4" key="1">
    <citation type="submission" date="2023-03" db="EMBL/GenBank/DDBJ databases">
        <title>YIM 152171 draft genome.</title>
        <authorList>
            <person name="Yang Z."/>
        </authorList>
    </citation>
    <scope>NUCLEOTIDE SEQUENCE [LARGE SCALE GENOMIC DNA]</scope>
    <source>
        <strain evidence="3 4">YIM 152171</strain>
    </source>
</reference>
<dbReference type="Pfam" id="PF13560">
    <property type="entry name" value="HTH_31"/>
    <property type="match status" value="1"/>
</dbReference>
<evidence type="ECO:0000313" key="4">
    <source>
        <dbReference type="Proteomes" id="UP001301140"/>
    </source>
</evidence>